<comment type="caution">
    <text evidence="1">The sequence shown here is derived from an EMBL/GenBank/DDBJ whole genome shotgun (WGS) entry which is preliminary data.</text>
</comment>
<evidence type="ECO:0008006" key="3">
    <source>
        <dbReference type="Google" id="ProtNLM"/>
    </source>
</evidence>
<reference evidence="1 2" key="1">
    <citation type="journal article" date="2015" name="Nature">
        <title>rRNA introns, odd ribosomes, and small enigmatic genomes across a large radiation of phyla.</title>
        <authorList>
            <person name="Brown C.T."/>
            <person name="Hug L.A."/>
            <person name="Thomas B.C."/>
            <person name="Sharon I."/>
            <person name="Castelle C.J."/>
            <person name="Singh A."/>
            <person name="Wilkins M.J."/>
            <person name="Williams K.H."/>
            <person name="Banfield J.F."/>
        </authorList>
    </citation>
    <scope>NUCLEOTIDE SEQUENCE [LARGE SCALE GENOMIC DNA]</scope>
</reference>
<dbReference type="GO" id="GO:0003951">
    <property type="term" value="F:NAD+ kinase activity"/>
    <property type="evidence" value="ECO:0007669"/>
    <property type="project" value="InterPro"/>
</dbReference>
<accession>A0A0G0FMB9</accession>
<name>A0A0G0FMB9_9BACT</name>
<dbReference type="GO" id="GO:0019674">
    <property type="term" value="P:NAD+ metabolic process"/>
    <property type="evidence" value="ECO:0007669"/>
    <property type="project" value="InterPro"/>
</dbReference>
<dbReference type="InterPro" id="IPR016064">
    <property type="entry name" value="NAD/diacylglycerol_kinase_sf"/>
</dbReference>
<protein>
    <recommendedName>
        <fullName evidence="3">Inorganic polyphosphate/ATP-NAD kinase</fullName>
    </recommendedName>
</protein>
<evidence type="ECO:0000313" key="2">
    <source>
        <dbReference type="Proteomes" id="UP000034448"/>
    </source>
</evidence>
<dbReference type="InterPro" id="IPR017437">
    <property type="entry name" value="ATP-NAD_kinase_PpnK-typ_C"/>
</dbReference>
<dbReference type="Gene3D" id="3.40.50.10330">
    <property type="entry name" value="Probable inorganic polyphosphate/atp-NAD kinase, domain 1"/>
    <property type="match status" value="1"/>
</dbReference>
<dbReference type="GO" id="GO:0006741">
    <property type="term" value="P:NADP+ biosynthetic process"/>
    <property type="evidence" value="ECO:0007669"/>
    <property type="project" value="TreeGrafter"/>
</dbReference>
<dbReference type="InterPro" id="IPR017438">
    <property type="entry name" value="ATP-NAD_kinase_N"/>
</dbReference>
<sequence length="242" mass="26808">MKTALYGKNSQTIKDLIKGLGFSIVSKNPDLVISYGGDGTLLSSEREFPGIPKLPIRDSKTCNKCPNHQTEAILNQFKNKKLKLVKFNKLEAKIGDSVLKGVNDIVIRNLNPTHAMRFSLFINGKEFSPNILVGDGLVISTHFGSTGYFKSIVKKSFKKGLGLAFNNLTASLKPIKLSLKDKVLIKIVRGPAVLAVDNNPKIINLKESDEIQIRTSEKVAQIFAPETLRCTKCELLKNRRLD</sequence>
<dbReference type="SUPFAM" id="SSF111331">
    <property type="entry name" value="NAD kinase/diacylglycerol kinase-like"/>
    <property type="match status" value="1"/>
</dbReference>
<organism evidence="1 2">
    <name type="scientific">Candidatus Daviesbacteria bacterium GW2011_GWA1_36_8</name>
    <dbReference type="NCBI Taxonomy" id="1618417"/>
    <lineage>
        <taxon>Bacteria</taxon>
        <taxon>Candidatus Daviesiibacteriota</taxon>
    </lineage>
</organism>
<evidence type="ECO:0000313" key="1">
    <source>
        <dbReference type="EMBL" id="KKQ14845.1"/>
    </source>
</evidence>
<proteinExistence type="predicted"/>
<gene>
    <name evidence="1" type="ORF">US28_C0028G0009</name>
</gene>
<dbReference type="PANTHER" id="PTHR20275:SF0">
    <property type="entry name" value="NAD KINASE"/>
    <property type="match status" value="1"/>
</dbReference>
<dbReference type="Gene3D" id="2.60.200.30">
    <property type="entry name" value="Probable inorganic polyphosphate/atp-NAD kinase, domain 2"/>
    <property type="match status" value="1"/>
</dbReference>
<dbReference type="Proteomes" id="UP000034448">
    <property type="component" value="Unassembled WGS sequence"/>
</dbReference>
<dbReference type="EMBL" id="LBSJ01000028">
    <property type="protein sequence ID" value="KKQ14845.1"/>
    <property type="molecule type" value="Genomic_DNA"/>
</dbReference>
<dbReference type="AlphaFoldDB" id="A0A0G0FMB9"/>
<dbReference type="PANTHER" id="PTHR20275">
    <property type="entry name" value="NAD KINASE"/>
    <property type="match status" value="1"/>
</dbReference>